<dbReference type="PANTHER" id="PTHR13299:SF0">
    <property type="entry name" value="PEROXISOMAL MEMBRANE PROTEIN PEX16"/>
    <property type="match status" value="1"/>
</dbReference>
<evidence type="ECO:0000256" key="1">
    <source>
        <dbReference type="ARBA" id="ARBA00009505"/>
    </source>
</evidence>
<dbReference type="Pfam" id="PF08610">
    <property type="entry name" value="Pex16"/>
    <property type="match status" value="1"/>
</dbReference>
<keyword evidence="3" id="KW-0962">Peroxisome biogenesis</keyword>
<dbReference type="InterPro" id="IPR013919">
    <property type="entry name" value="Pex16"/>
</dbReference>
<comment type="subcellular location">
    <subcellularLocation>
        <location evidence="3">Peroxisome membrane</location>
    </subcellularLocation>
</comment>
<evidence type="ECO:0000256" key="2">
    <source>
        <dbReference type="ARBA" id="ARBA00018577"/>
    </source>
</evidence>
<dbReference type="PANTHER" id="PTHR13299">
    <property type="entry name" value="PEROXISOMAL MEMBRANE PROTEIN PEX16"/>
    <property type="match status" value="1"/>
</dbReference>
<organism evidence="4">
    <name type="scientific">Triatoma infestans</name>
    <name type="common">Assassin bug</name>
    <dbReference type="NCBI Taxonomy" id="30076"/>
    <lineage>
        <taxon>Eukaryota</taxon>
        <taxon>Metazoa</taxon>
        <taxon>Ecdysozoa</taxon>
        <taxon>Arthropoda</taxon>
        <taxon>Hexapoda</taxon>
        <taxon>Insecta</taxon>
        <taxon>Pterygota</taxon>
        <taxon>Neoptera</taxon>
        <taxon>Paraneoptera</taxon>
        <taxon>Hemiptera</taxon>
        <taxon>Heteroptera</taxon>
        <taxon>Panheteroptera</taxon>
        <taxon>Cimicomorpha</taxon>
        <taxon>Reduviidae</taxon>
        <taxon>Triatominae</taxon>
        <taxon>Triatoma</taxon>
    </lineage>
</organism>
<proteinExistence type="evidence at transcript level"/>
<sequence length="284" mass="32523">VLSELISTVYNLSALAKSFAQKNEHNLSNAEHIKKWLTVLEYCETCLELAALSLSRASSFRFGGNNLKWAVVSLVQMAKCAGRMILLLKYKEGLLPHPPLHVRRDYVNYLSTSQQTPRTYSYVLKSGRGVRSVRQVYIQPNGDVEGACNNEVDKELSDLELIAEAAYIVKPIAHLGALYFAGRKSWKPWLLSLTVDIASLIVLYRALIKGEISNVQKKQILQRRFGLLVYLLRSPFYDRNTKRILEIILYSLEFFVPCTSRFLVRPVLAHLPLVQQIYFYIWSH</sequence>
<name>A0A023EZU7_TRIIF</name>
<protein>
    <recommendedName>
        <fullName evidence="2 3">Peroxisomal membrane protein PEX16</fullName>
    </recommendedName>
</protein>
<dbReference type="EMBL" id="GBBI01004693">
    <property type="protein sequence ID" value="JAC14019.1"/>
    <property type="molecule type" value="mRNA"/>
</dbReference>
<evidence type="ECO:0000256" key="3">
    <source>
        <dbReference type="RuleBase" id="RU365003"/>
    </source>
</evidence>
<comment type="similarity">
    <text evidence="1 3">Belongs to the peroxin-16 family.</text>
</comment>
<accession>A0A023EZU7</accession>
<dbReference type="AlphaFoldDB" id="A0A023EZU7"/>
<keyword evidence="3" id="KW-0576">Peroxisome</keyword>
<evidence type="ECO:0000313" key="4">
    <source>
        <dbReference type="EMBL" id="JAC14019.1"/>
    </source>
</evidence>
<reference evidence="4" key="1">
    <citation type="journal article" date="2014" name="PLoS Negl. Trop. Dis.">
        <title>An updated insight into the Sialotranscriptome of Triatoma infestans: developmental stage and geographic variations.</title>
        <authorList>
            <person name="Schwarz A."/>
            <person name="Medrano-Mercado N."/>
            <person name="Schaub G.A."/>
            <person name="Struchiner C.J."/>
            <person name="Bargues M.D."/>
            <person name="Levy M.Z."/>
            <person name="Ribeiro J.M."/>
        </authorList>
    </citation>
    <scope>NUCLEOTIDE SEQUENCE</scope>
    <source>
        <strain evidence="4">Chile</strain>
        <tissue evidence="4">Salivary glands</tissue>
    </source>
</reference>
<dbReference type="GO" id="GO:0005778">
    <property type="term" value="C:peroxisomal membrane"/>
    <property type="evidence" value="ECO:0007669"/>
    <property type="project" value="UniProtKB-SubCell"/>
</dbReference>
<dbReference type="GO" id="GO:0007031">
    <property type="term" value="P:peroxisome organization"/>
    <property type="evidence" value="ECO:0007669"/>
    <property type="project" value="UniProtKB-KW"/>
</dbReference>
<feature type="non-terminal residue" evidence="4">
    <location>
        <position position="1"/>
    </location>
</feature>